<reference evidence="1 2" key="1">
    <citation type="journal article" date="2018" name="Sci. Rep.">
        <title>Genomic signatures of local adaptation to the degree of environmental predictability in rotifers.</title>
        <authorList>
            <person name="Franch-Gras L."/>
            <person name="Hahn C."/>
            <person name="Garcia-Roger E.M."/>
            <person name="Carmona M.J."/>
            <person name="Serra M."/>
            <person name="Gomez A."/>
        </authorList>
    </citation>
    <scope>NUCLEOTIDE SEQUENCE [LARGE SCALE GENOMIC DNA]</scope>
    <source>
        <strain evidence="1">HYR1</strain>
    </source>
</reference>
<dbReference type="EMBL" id="REGN01003120">
    <property type="protein sequence ID" value="RNA24426.1"/>
    <property type="molecule type" value="Genomic_DNA"/>
</dbReference>
<organism evidence="1 2">
    <name type="scientific">Brachionus plicatilis</name>
    <name type="common">Marine rotifer</name>
    <name type="synonym">Brachionus muelleri</name>
    <dbReference type="NCBI Taxonomy" id="10195"/>
    <lineage>
        <taxon>Eukaryota</taxon>
        <taxon>Metazoa</taxon>
        <taxon>Spiralia</taxon>
        <taxon>Gnathifera</taxon>
        <taxon>Rotifera</taxon>
        <taxon>Eurotatoria</taxon>
        <taxon>Monogononta</taxon>
        <taxon>Pseudotrocha</taxon>
        <taxon>Ploima</taxon>
        <taxon>Brachionidae</taxon>
        <taxon>Brachionus</taxon>
    </lineage>
</organism>
<accession>A0A3M7RLK2</accession>
<name>A0A3M7RLK2_BRAPC</name>
<evidence type="ECO:0000313" key="1">
    <source>
        <dbReference type="EMBL" id="RNA24426.1"/>
    </source>
</evidence>
<sequence length="195" mass="22749">MLELDGGSPVWLPMEAAAKEGSWPPEEFQCRMDCSSLASRELLKFLGEPYWLERMKSVLRGAEEDAYMGALCSDAIKLAFGMLGCMWWPICWLELRCIGWPLDELGLIKCWAKLLWYGAGLLDDNWPGLSECFMPLLKWFDIKLFMLGLEIFAFRNKKFILDSLLSFQFLFFKKNQRIFILKIPELIELLLVRSW</sequence>
<dbReference type="AlphaFoldDB" id="A0A3M7RLK2"/>
<keyword evidence="2" id="KW-1185">Reference proteome</keyword>
<evidence type="ECO:0000313" key="2">
    <source>
        <dbReference type="Proteomes" id="UP000276133"/>
    </source>
</evidence>
<protein>
    <submittedName>
        <fullName evidence="1">Uncharacterized protein</fullName>
    </submittedName>
</protein>
<proteinExistence type="predicted"/>
<gene>
    <name evidence="1" type="ORF">BpHYR1_031469</name>
</gene>
<dbReference type="Proteomes" id="UP000276133">
    <property type="component" value="Unassembled WGS sequence"/>
</dbReference>
<comment type="caution">
    <text evidence="1">The sequence shown here is derived from an EMBL/GenBank/DDBJ whole genome shotgun (WGS) entry which is preliminary data.</text>
</comment>